<dbReference type="EMBL" id="UINC01051502">
    <property type="protein sequence ID" value="SVB65741.1"/>
    <property type="molecule type" value="Genomic_DNA"/>
</dbReference>
<dbReference type="SUPFAM" id="SSF51182">
    <property type="entry name" value="RmlC-like cupins"/>
    <property type="match status" value="1"/>
</dbReference>
<reference evidence="1" key="1">
    <citation type="submission" date="2018-05" db="EMBL/GenBank/DDBJ databases">
        <authorList>
            <person name="Lanie J.A."/>
            <person name="Ng W.-L."/>
            <person name="Kazmierczak K.M."/>
            <person name="Andrzejewski T.M."/>
            <person name="Davidsen T.M."/>
            <person name="Wayne K.J."/>
            <person name="Tettelin H."/>
            <person name="Glass J.I."/>
            <person name="Rusch D."/>
            <person name="Podicherti R."/>
            <person name="Tsui H.-C.T."/>
            <person name="Winkler M.E."/>
        </authorList>
    </citation>
    <scope>NUCLEOTIDE SEQUENCE</scope>
</reference>
<protein>
    <recommendedName>
        <fullName evidence="2">ChrR-like cupin domain-containing protein</fullName>
    </recommendedName>
</protein>
<dbReference type="InterPro" id="IPR014710">
    <property type="entry name" value="RmlC-like_jellyroll"/>
</dbReference>
<sequence>MLAATSFDETKFNWRQLPGIDHTWLSIMAVDDEAKIIDVLFKFAAGEQIILHRHVAAFHTFVVSGKHRIYTPEGELTEVRPVGTYKASPASDTPHKEGGGDEEVFVLFSLRPYSNGAIYEVLDDDQEVVSVMTFDDMKEMFFAAA</sequence>
<evidence type="ECO:0000313" key="1">
    <source>
        <dbReference type="EMBL" id="SVB65741.1"/>
    </source>
</evidence>
<name>A0A382FUV1_9ZZZZ</name>
<dbReference type="Gene3D" id="2.60.120.10">
    <property type="entry name" value="Jelly Rolls"/>
    <property type="match status" value="1"/>
</dbReference>
<dbReference type="InterPro" id="IPR011051">
    <property type="entry name" value="RmlC_Cupin_sf"/>
</dbReference>
<gene>
    <name evidence="1" type="ORF">METZ01_LOCUS218595</name>
</gene>
<evidence type="ECO:0008006" key="2">
    <source>
        <dbReference type="Google" id="ProtNLM"/>
    </source>
</evidence>
<dbReference type="AlphaFoldDB" id="A0A382FUV1"/>
<organism evidence="1">
    <name type="scientific">marine metagenome</name>
    <dbReference type="NCBI Taxonomy" id="408172"/>
    <lineage>
        <taxon>unclassified sequences</taxon>
        <taxon>metagenomes</taxon>
        <taxon>ecological metagenomes</taxon>
    </lineage>
</organism>
<accession>A0A382FUV1</accession>
<proteinExistence type="predicted"/>